<keyword evidence="1" id="KW-0614">Plasmid</keyword>
<name>A0A1B2EQI6_9HYPH</name>
<geneLocation type="plasmid" evidence="1">
    <name>unnamed1</name>
</geneLocation>
<organism evidence="1">
    <name type="scientific">Microvirga ossetica</name>
    <dbReference type="NCBI Taxonomy" id="1882682"/>
    <lineage>
        <taxon>Bacteria</taxon>
        <taxon>Pseudomonadati</taxon>
        <taxon>Pseudomonadota</taxon>
        <taxon>Alphaproteobacteria</taxon>
        <taxon>Hyphomicrobiales</taxon>
        <taxon>Methylobacteriaceae</taxon>
        <taxon>Microvirga</taxon>
    </lineage>
</organism>
<dbReference type="AlphaFoldDB" id="A0A1B2EQI6"/>
<sequence length="69" mass="7612">MCRQKLQISVLDIFDERACPAIYEDLVAGISNAGGQVDGIYLATPDCEFVRIDENTQGPFSLSRCVQMV</sequence>
<proteinExistence type="predicted"/>
<protein>
    <submittedName>
        <fullName evidence="1">Uncharacterized protein</fullName>
    </submittedName>
</protein>
<accession>A0A1B2EQI6</accession>
<dbReference type="KEGG" id="moc:BB934_28280"/>
<gene>
    <name evidence="1" type="ORF">BB934_28280</name>
</gene>
<evidence type="ECO:0000313" key="1">
    <source>
        <dbReference type="EMBL" id="ANY82235.1"/>
    </source>
</evidence>
<reference evidence="1" key="1">
    <citation type="submission" date="2016-07" db="EMBL/GenBank/DDBJ databases">
        <title>Microvirga ossetica sp. nov. a new species of rhizobia isolated from root nodules of the legume species Vicia alpestris Steven originated from North Ossetia region in the Caucasus.</title>
        <authorList>
            <person name="Safronova V.I."/>
            <person name="Kuznetsova I.G."/>
            <person name="Sazanova A.L."/>
            <person name="Belimov A."/>
            <person name="Andronov E."/>
            <person name="Osledkin Y.S."/>
            <person name="Onishchuk O.P."/>
            <person name="Kurchak O.N."/>
            <person name="Shaposhnikov A.I."/>
            <person name="Willems A."/>
            <person name="Tikhonovich I.A."/>
        </authorList>
    </citation>
    <scope>NUCLEOTIDE SEQUENCE [LARGE SCALE GENOMIC DNA]</scope>
    <source>
        <strain evidence="1">V5/3M</strain>
        <plasmid evidence="1">unnamed1</plasmid>
    </source>
</reference>
<dbReference type="EMBL" id="CP016617">
    <property type="protein sequence ID" value="ANY82235.1"/>
    <property type="molecule type" value="Genomic_DNA"/>
</dbReference>